<evidence type="ECO:0000313" key="2">
    <source>
        <dbReference type="EMBL" id="QUL99210.1"/>
    </source>
</evidence>
<dbReference type="PANTHER" id="PTHR42983:SF1">
    <property type="entry name" value="IRON-MOLYBDENUM PROTEIN"/>
    <property type="match status" value="1"/>
</dbReference>
<dbReference type="InterPro" id="IPR033913">
    <property type="entry name" value="MTH1175_dom"/>
</dbReference>
<accession>A0AAT9LH96</accession>
<dbReference type="Pfam" id="PF02579">
    <property type="entry name" value="Nitro_FeMo-Co"/>
    <property type="match status" value="1"/>
</dbReference>
<evidence type="ECO:0000259" key="1">
    <source>
        <dbReference type="Pfam" id="PF02579"/>
    </source>
</evidence>
<organism evidence="2">
    <name type="scientific">Candidatus Fermentithermobacillus carboniphilus</name>
    <dbReference type="NCBI Taxonomy" id="3085328"/>
    <lineage>
        <taxon>Bacteria</taxon>
        <taxon>Bacillati</taxon>
        <taxon>Bacillota</taxon>
        <taxon>Candidatus Fermentithermobacillia</taxon>
        <taxon>Candidatus Fermentithermobacillales</taxon>
        <taxon>Candidatus Fermentithermobacillaceae</taxon>
        <taxon>Candidatus Fermentithermobacillus</taxon>
    </lineage>
</organism>
<protein>
    <submittedName>
        <fullName evidence="2">NifB/NifX family molybdenum-iron cluster-binding protein</fullName>
    </submittedName>
</protein>
<dbReference type="InterPro" id="IPR036105">
    <property type="entry name" value="DiNase_FeMo-co_biosyn_sf"/>
</dbReference>
<dbReference type="EMBL" id="CP062796">
    <property type="protein sequence ID" value="QUL99210.1"/>
    <property type="molecule type" value="Genomic_DNA"/>
</dbReference>
<dbReference type="InterPro" id="IPR003731">
    <property type="entry name" value="Di-Nase_FeMo-co_biosynth"/>
</dbReference>
<dbReference type="KEGG" id="fcz:IMF26_03905"/>
<name>A0AAT9LH96_9FIRM</name>
<dbReference type="Gene3D" id="3.30.420.130">
    <property type="entry name" value="Dinitrogenase iron-molybdenum cofactor biosynthesis domain"/>
    <property type="match status" value="1"/>
</dbReference>
<reference evidence="2" key="2">
    <citation type="journal article" date="2023" name="Biology">
        <title>Prokaryotic Life Associated with Coal-Fire Gas Vents Revealed by Metagenomics.</title>
        <authorList>
            <person name="Kadnikov V.V."/>
            <person name="Mardanov A.V."/>
            <person name="Beletsky A.V."/>
            <person name="Karnachuk O.V."/>
            <person name="Ravin N.V."/>
        </authorList>
    </citation>
    <scope>NUCLEOTIDE SEQUENCE</scope>
    <source>
        <strain evidence="2">Bu02</strain>
    </source>
</reference>
<feature type="domain" description="Dinitrogenase iron-molybdenum cofactor biosynthesis" evidence="1">
    <location>
        <begin position="9"/>
        <end position="96"/>
    </location>
</feature>
<gene>
    <name evidence="2" type="ORF">IMF26_03905</name>
</gene>
<proteinExistence type="predicted"/>
<dbReference type="AlphaFoldDB" id="A0AAT9LH96"/>
<dbReference type="CDD" id="cd00851">
    <property type="entry name" value="MTH1175"/>
    <property type="match status" value="1"/>
</dbReference>
<reference evidence="2" key="1">
    <citation type="submission" date="2020-10" db="EMBL/GenBank/DDBJ databases">
        <authorList>
            <person name="Kadnikov V."/>
            <person name="Beletsky A.V."/>
            <person name="Mardanov A.V."/>
            <person name="Karnachuk O.V."/>
            <person name="Ravin N.V."/>
        </authorList>
    </citation>
    <scope>NUCLEOTIDE SEQUENCE</scope>
    <source>
        <strain evidence="2">Bu02</strain>
    </source>
</reference>
<sequence>MKIAVSSEGGEVALHFGRCPEYTIFEVEDGKIAGKWTLPNPGHEPGFLPKFLGERGIACIIAGGMGPRAEELFRQQGIEVVTGVAGPVDRVIQEYLDGRLERGKSFCEHPGEPHC</sequence>
<dbReference type="SUPFAM" id="SSF53146">
    <property type="entry name" value="Nitrogenase accessory factor-like"/>
    <property type="match status" value="1"/>
</dbReference>
<dbReference type="PANTHER" id="PTHR42983">
    <property type="entry name" value="DINITROGENASE IRON-MOLYBDENUM COFACTOR PROTEIN-RELATED"/>
    <property type="match status" value="1"/>
</dbReference>